<evidence type="ECO:0000256" key="2">
    <source>
        <dbReference type="ARBA" id="ARBA00023125"/>
    </source>
</evidence>
<evidence type="ECO:0000256" key="1">
    <source>
        <dbReference type="ARBA" id="ARBA00023015"/>
    </source>
</evidence>
<protein>
    <submittedName>
        <fullName evidence="5">Transcriptional regulator, HxlR family</fullName>
    </submittedName>
</protein>
<evidence type="ECO:0000256" key="3">
    <source>
        <dbReference type="ARBA" id="ARBA00023163"/>
    </source>
</evidence>
<dbReference type="STRING" id="563176.SAMN04488090_0015"/>
<feature type="domain" description="HTH hxlR-type" evidence="4">
    <location>
        <begin position="11"/>
        <end position="104"/>
    </location>
</feature>
<keyword evidence="3" id="KW-0804">Transcription</keyword>
<dbReference type="InterPro" id="IPR002577">
    <property type="entry name" value="HTH_HxlR"/>
</dbReference>
<dbReference type="InterPro" id="IPR036390">
    <property type="entry name" value="WH_DNA-bd_sf"/>
</dbReference>
<proteinExistence type="predicted"/>
<dbReference type="PANTHER" id="PTHR33204">
    <property type="entry name" value="TRANSCRIPTIONAL REGULATOR, MARR FAMILY"/>
    <property type="match status" value="1"/>
</dbReference>
<accession>A0A1G9HE55</accession>
<keyword evidence="2" id="KW-0238">DNA-binding</keyword>
<dbReference type="GO" id="GO:0003677">
    <property type="term" value="F:DNA binding"/>
    <property type="evidence" value="ECO:0007669"/>
    <property type="project" value="UniProtKB-KW"/>
</dbReference>
<dbReference type="Proteomes" id="UP000198901">
    <property type="component" value="Unassembled WGS sequence"/>
</dbReference>
<gene>
    <name evidence="5" type="ORF">SAMN04488090_0015</name>
</gene>
<keyword evidence="1" id="KW-0805">Transcription regulation</keyword>
<evidence type="ECO:0000313" key="5">
    <source>
        <dbReference type="EMBL" id="SDL11142.1"/>
    </source>
</evidence>
<dbReference type="Pfam" id="PF01638">
    <property type="entry name" value="HxlR"/>
    <property type="match status" value="1"/>
</dbReference>
<reference evidence="5 6" key="1">
    <citation type="submission" date="2016-10" db="EMBL/GenBank/DDBJ databases">
        <authorList>
            <person name="de Groot N.N."/>
        </authorList>
    </citation>
    <scope>NUCLEOTIDE SEQUENCE [LARGE SCALE GENOMIC DNA]</scope>
    <source>
        <strain evidence="5 6">DSM 21668</strain>
    </source>
</reference>
<sequence length="104" mass="11589">MKETQAPQSDCPAETLLKQLSGKWKPQIFRLAVDGPVRFNSLLRQLEGSNKQSISTALKELEDQELLVKTVVALKPLHIEYALSPKGQAMIPIFRQLESMGQSA</sequence>
<keyword evidence="6" id="KW-1185">Reference proteome</keyword>
<evidence type="ECO:0000259" key="4">
    <source>
        <dbReference type="PROSITE" id="PS51118"/>
    </source>
</evidence>
<dbReference type="PROSITE" id="PS51118">
    <property type="entry name" value="HTH_HXLR"/>
    <property type="match status" value="1"/>
</dbReference>
<dbReference type="OrthoDB" id="8231503at2"/>
<name>A0A1G9HE55_9BACT</name>
<dbReference type="AlphaFoldDB" id="A0A1G9HE55"/>
<dbReference type="SUPFAM" id="SSF46785">
    <property type="entry name" value="Winged helix' DNA-binding domain"/>
    <property type="match status" value="1"/>
</dbReference>
<organism evidence="5 6">
    <name type="scientific">Siphonobacter aquaeclarae</name>
    <dbReference type="NCBI Taxonomy" id="563176"/>
    <lineage>
        <taxon>Bacteria</taxon>
        <taxon>Pseudomonadati</taxon>
        <taxon>Bacteroidota</taxon>
        <taxon>Cytophagia</taxon>
        <taxon>Cytophagales</taxon>
        <taxon>Cytophagaceae</taxon>
        <taxon>Siphonobacter</taxon>
    </lineage>
</organism>
<dbReference type="Gene3D" id="1.10.10.10">
    <property type="entry name" value="Winged helix-like DNA-binding domain superfamily/Winged helix DNA-binding domain"/>
    <property type="match status" value="1"/>
</dbReference>
<dbReference type="RefSeq" id="WP_093196298.1">
    <property type="nucleotide sequence ID" value="NZ_FNGS01000001.1"/>
</dbReference>
<dbReference type="EMBL" id="FNGS01000001">
    <property type="protein sequence ID" value="SDL11142.1"/>
    <property type="molecule type" value="Genomic_DNA"/>
</dbReference>
<evidence type="ECO:0000313" key="6">
    <source>
        <dbReference type="Proteomes" id="UP000198901"/>
    </source>
</evidence>
<dbReference type="InterPro" id="IPR036388">
    <property type="entry name" value="WH-like_DNA-bd_sf"/>
</dbReference>